<keyword evidence="2 7" id="KW-0812">Transmembrane</keyword>
<feature type="transmembrane region" description="Helical" evidence="7">
    <location>
        <begin position="47"/>
        <end position="67"/>
    </location>
</feature>
<comment type="subcellular location">
    <subcellularLocation>
        <location evidence="1">Membrane</location>
        <topology evidence="1">Multi-pass membrane protein</topology>
    </subcellularLocation>
</comment>
<feature type="region of interest" description="Disordered" evidence="6">
    <location>
        <begin position="354"/>
        <end position="379"/>
    </location>
</feature>
<sequence length="379" mass="41750">MYVLGEVDETFLQEVWILYGIGTLILVLRHVIRARSVGFKGLQGDDYFAMLVLALYTIDAVTVHNVYYMATNVEGSVIQTQRVLTEGEISQLVEGSKQELVAWYSYATLVWCLKGTMVCFFMRMTMGLSQQRLVNYIGIACIVSYVAVFLTITFGCFPVHLNWQVVPDPGRKCTLKTQNFFVMTVLNVITDAAILYVPLPLLWTLRVPIRQKFVIGILLSSGIFVIAAALIRIVSTLSVNPSALTVNRWGVRETLVGIIAVNVPILRPLFSKNFWLNGARTGSGTGPSTTGLSVGAQGPYEMAPSVNGEDSASKPNGSEENIITKDARVTVKPKKKMSEGNNVFVHKTYQVTNEANDGPNWQTGTFSESKATKRGDSNV</sequence>
<feature type="compositionally biased region" description="Basic and acidic residues" evidence="6">
    <location>
        <begin position="370"/>
        <end position="379"/>
    </location>
</feature>
<evidence type="ECO:0000313" key="9">
    <source>
        <dbReference type="EMBL" id="CEO47524.1"/>
    </source>
</evidence>
<feature type="transmembrane region" description="Helical" evidence="7">
    <location>
        <begin position="133"/>
        <end position="160"/>
    </location>
</feature>
<feature type="transmembrane region" description="Helical" evidence="7">
    <location>
        <begin position="15"/>
        <end position="32"/>
    </location>
</feature>
<dbReference type="GO" id="GO:0016020">
    <property type="term" value="C:membrane"/>
    <property type="evidence" value="ECO:0007669"/>
    <property type="project" value="UniProtKB-SubCell"/>
</dbReference>
<dbReference type="InterPro" id="IPR052337">
    <property type="entry name" value="SAT4-like"/>
</dbReference>
<accession>A0A0B7JR99</accession>
<organism evidence="9">
    <name type="scientific">Bionectria ochroleuca</name>
    <name type="common">Gliocladium roseum</name>
    <dbReference type="NCBI Taxonomy" id="29856"/>
    <lineage>
        <taxon>Eukaryota</taxon>
        <taxon>Fungi</taxon>
        <taxon>Dikarya</taxon>
        <taxon>Ascomycota</taxon>
        <taxon>Pezizomycotina</taxon>
        <taxon>Sordariomycetes</taxon>
        <taxon>Hypocreomycetidae</taxon>
        <taxon>Hypocreales</taxon>
        <taxon>Bionectriaceae</taxon>
        <taxon>Clonostachys</taxon>
    </lineage>
</organism>
<proteinExistence type="inferred from homology"/>
<keyword evidence="4 7" id="KW-0472">Membrane</keyword>
<dbReference type="AlphaFoldDB" id="A0A0B7JR99"/>
<feature type="transmembrane region" description="Helical" evidence="7">
    <location>
        <begin position="180"/>
        <end position="201"/>
    </location>
</feature>
<reference evidence="9" key="1">
    <citation type="submission" date="2015-01" db="EMBL/GenBank/DDBJ databases">
        <authorList>
            <person name="Durling Mikael"/>
        </authorList>
    </citation>
    <scope>NUCLEOTIDE SEQUENCE</scope>
</reference>
<dbReference type="InterPro" id="IPR049326">
    <property type="entry name" value="Rhodopsin_dom_fungi"/>
</dbReference>
<evidence type="ECO:0000256" key="4">
    <source>
        <dbReference type="ARBA" id="ARBA00023136"/>
    </source>
</evidence>
<dbReference type="Pfam" id="PF20684">
    <property type="entry name" value="Fung_rhodopsin"/>
    <property type="match status" value="1"/>
</dbReference>
<protein>
    <recommendedName>
        <fullName evidence="8">Rhodopsin domain-containing protein</fullName>
    </recommendedName>
</protein>
<feature type="domain" description="Rhodopsin" evidence="8">
    <location>
        <begin position="35"/>
        <end position="272"/>
    </location>
</feature>
<feature type="compositionally biased region" description="Polar residues" evidence="6">
    <location>
        <begin position="354"/>
        <end position="369"/>
    </location>
</feature>
<feature type="region of interest" description="Disordered" evidence="6">
    <location>
        <begin position="283"/>
        <end position="338"/>
    </location>
</feature>
<name>A0A0B7JR99_BIOOC</name>
<evidence type="ECO:0000256" key="1">
    <source>
        <dbReference type="ARBA" id="ARBA00004141"/>
    </source>
</evidence>
<feature type="transmembrane region" description="Helical" evidence="7">
    <location>
        <begin position="254"/>
        <end position="270"/>
    </location>
</feature>
<evidence type="ECO:0000256" key="7">
    <source>
        <dbReference type="SAM" id="Phobius"/>
    </source>
</evidence>
<evidence type="ECO:0000256" key="3">
    <source>
        <dbReference type="ARBA" id="ARBA00022989"/>
    </source>
</evidence>
<comment type="similarity">
    <text evidence="5">Belongs to the SAT4 family.</text>
</comment>
<gene>
    <name evidence="9" type="ORF">BN869_000003579_1</name>
</gene>
<dbReference type="EMBL" id="CDPU01000007">
    <property type="protein sequence ID" value="CEO47524.1"/>
    <property type="molecule type" value="Genomic_DNA"/>
</dbReference>
<dbReference type="PANTHER" id="PTHR33048:SF152">
    <property type="entry name" value="INTEGRAL MEMBRANE PROTEIN"/>
    <property type="match status" value="1"/>
</dbReference>
<evidence type="ECO:0000259" key="8">
    <source>
        <dbReference type="Pfam" id="PF20684"/>
    </source>
</evidence>
<feature type="transmembrane region" description="Helical" evidence="7">
    <location>
        <begin position="213"/>
        <end position="234"/>
    </location>
</feature>
<keyword evidence="3 7" id="KW-1133">Transmembrane helix</keyword>
<feature type="transmembrane region" description="Helical" evidence="7">
    <location>
        <begin position="101"/>
        <end position="121"/>
    </location>
</feature>
<evidence type="ECO:0000256" key="6">
    <source>
        <dbReference type="SAM" id="MobiDB-lite"/>
    </source>
</evidence>
<feature type="compositionally biased region" description="Polar residues" evidence="6">
    <location>
        <begin position="308"/>
        <end position="321"/>
    </location>
</feature>
<evidence type="ECO:0000256" key="5">
    <source>
        <dbReference type="ARBA" id="ARBA00038359"/>
    </source>
</evidence>
<evidence type="ECO:0000256" key="2">
    <source>
        <dbReference type="ARBA" id="ARBA00022692"/>
    </source>
</evidence>
<dbReference type="PANTHER" id="PTHR33048">
    <property type="entry name" value="PTH11-LIKE INTEGRAL MEMBRANE PROTEIN (AFU_ORTHOLOGUE AFUA_5G11245)"/>
    <property type="match status" value="1"/>
</dbReference>